<evidence type="ECO:0000256" key="3">
    <source>
        <dbReference type="ARBA" id="ARBA00022643"/>
    </source>
</evidence>
<keyword evidence="7" id="KW-0520">NAD</keyword>
<keyword evidence="3" id="KW-0288">FMN</keyword>
<evidence type="ECO:0000256" key="9">
    <source>
        <dbReference type="ARBA" id="ARBA00038890"/>
    </source>
</evidence>
<accession>A0A914X0A1</accession>
<evidence type="ECO:0000256" key="2">
    <source>
        <dbReference type="ARBA" id="ARBA00022630"/>
    </source>
</evidence>
<comment type="catalytic activity">
    <reaction evidence="10">
        <text>5,6-dihydrouridine(17) in tRNA + NAD(+) = uridine(17) in tRNA + NADH + H(+)</text>
        <dbReference type="Rhea" id="RHEA:53372"/>
        <dbReference type="Rhea" id="RHEA-COMP:13541"/>
        <dbReference type="Rhea" id="RHEA-COMP:13542"/>
        <dbReference type="ChEBI" id="CHEBI:15378"/>
        <dbReference type="ChEBI" id="CHEBI:57540"/>
        <dbReference type="ChEBI" id="CHEBI:57945"/>
        <dbReference type="ChEBI" id="CHEBI:65315"/>
        <dbReference type="ChEBI" id="CHEBI:74443"/>
        <dbReference type="EC" id="1.3.1.88"/>
    </reaction>
    <physiologicalReaction direction="right-to-left" evidence="10">
        <dbReference type="Rhea" id="RHEA:53374"/>
    </physiologicalReaction>
</comment>
<keyword evidence="4" id="KW-0819">tRNA processing</keyword>
<evidence type="ECO:0000256" key="13">
    <source>
        <dbReference type="ARBA" id="ARBA00049467"/>
    </source>
</evidence>
<organism evidence="16 17">
    <name type="scientific">Plectus sambesii</name>
    <dbReference type="NCBI Taxonomy" id="2011161"/>
    <lineage>
        <taxon>Eukaryota</taxon>
        <taxon>Metazoa</taxon>
        <taxon>Ecdysozoa</taxon>
        <taxon>Nematoda</taxon>
        <taxon>Chromadorea</taxon>
        <taxon>Plectida</taxon>
        <taxon>Plectina</taxon>
        <taxon>Plectoidea</taxon>
        <taxon>Plectidae</taxon>
        <taxon>Plectus</taxon>
    </lineage>
</organism>
<comment type="catalytic activity">
    <reaction evidence="12">
        <text>5,6-dihydrouridine(16) in tRNA + NAD(+) = uridine(16) in tRNA + NADH + H(+)</text>
        <dbReference type="Rhea" id="RHEA:53380"/>
        <dbReference type="Rhea" id="RHEA-COMP:13543"/>
        <dbReference type="Rhea" id="RHEA-COMP:13544"/>
        <dbReference type="ChEBI" id="CHEBI:15378"/>
        <dbReference type="ChEBI" id="CHEBI:57540"/>
        <dbReference type="ChEBI" id="CHEBI:57945"/>
        <dbReference type="ChEBI" id="CHEBI:65315"/>
        <dbReference type="ChEBI" id="CHEBI:74443"/>
        <dbReference type="EC" id="1.3.1.88"/>
    </reaction>
    <physiologicalReaction direction="right-to-left" evidence="12">
        <dbReference type="Rhea" id="RHEA:53382"/>
    </physiologicalReaction>
</comment>
<feature type="compositionally biased region" description="Basic and acidic residues" evidence="14">
    <location>
        <begin position="1"/>
        <end position="11"/>
    </location>
</feature>
<comment type="catalytic activity">
    <reaction evidence="11">
        <text>5,6-dihydrouridine(16) in tRNA + NADP(+) = uridine(16) in tRNA + NADPH + H(+)</text>
        <dbReference type="Rhea" id="RHEA:53376"/>
        <dbReference type="Rhea" id="RHEA-COMP:13543"/>
        <dbReference type="Rhea" id="RHEA-COMP:13544"/>
        <dbReference type="ChEBI" id="CHEBI:15378"/>
        <dbReference type="ChEBI" id="CHEBI:57783"/>
        <dbReference type="ChEBI" id="CHEBI:58349"/>
        <dbReference type="ChEBI" id="CHEBI:65315"/>
        <dbReference type="ChEBI" id="CHEBI:74443"/>
        <dbReference type="EC" id="1.3.1.88"/>
    </reaction>
    <physiologicalReaction direction="right-to-left" evidence="11">
        <dbReference type="Rhea" id="RHEA:53378"/>
    </physiologicalReaction>
</comment>
<dbReference type="AlphaFoldDB" id="A0A914X0A1"/>
<evidence type="ECO:0000256" key="11">
    <source>
        <dbReference type="ARBA" id="ARBA00047652"/>
    </source>
</evidence>
<dbReference type="PANTHER" id="PTHR11082">
    <property type="entry name" value="TRNA-DIHYDROURIDINE SYNTHASE"/>
    <property type="match status" value="1"/>
</dbReference>
<protein>
    <recommendedName>
        <fullName evidence="9">tRNA-dihydrouridine(16/17) synthase [NAD(P)(+)]</fullName>
        <ecNumber evidence="9">1.3.1.88</ecNumber>
    </recommendedName>
</protein>
<dbReference type="InterPro" id="IPR018517">
    <property type="entry name" value="tRNA_hU_synthase_CS"/>
</dbReference>
<evidence type="ECO:0000256" key="8">
    <source>
        <dbReference type="ARBA" id="ARBA00038313"/>
    </source>
</evidence>
<sequence>MATDTNDHQFNEEDSVAETSNADATEKEKSDAERSAEVPSSSTAGFAYWREKLRSAKYVIAPMVDQSELAWRMMARQHGAELCYTPMFHAHLFATDAVYRRNNLVTCAEDRPLIVQFCANDPVTLVRACLLAAPHCDGVDLNLGCPQMIAKKGHYGAFLQDEWELIYQMVNEVYRRCPVPISCKIRVFEDVEKTIRYAKMLESAGCQLLTVHGRTREQKGVTTGFADWSLIRAVKQAVNIPVFANGNIQFFEDVDRCLRETGVDGIMTAEGSLSNPYIFNGRHEPSWVAGAEYLDFVEKYPCPSSYARAHMFKIFHHSMVVFADLRERLAKVYSVAEFRQIGEAVKERCIEDHERYLRDPESVDTAGLLFPHWICQPYVRPLPTTNGSAEAAVNSTSKEQIELRQRKRQHLEQVMELTGMSKRRIRRLERRGVPITAPKKTPVTYADKCACGNPIAQKCELQRCRRCCRDRAARERLNCFAHHFNFAEKSPKWTQSLPATSVAS</sequence>
<keyword evidence="6" id="KW-0560">Oxidoreductase</keyword>
<evidence type="ECO:0000256" key="5">
    <source>
        <dbReference type="ARBA" id="ARBA00022857"/>
    </source>
</evidence>
<dbReference type="Proteomes" id="UP000887566">
    <property type="component" value="Unplaced"/>
</dbReference>
<evidence type="ECO:0000259" key="15">
    <source>
        <dbReference type="Pfam" id="PF01207"/>
    </source>
</evidence>
<dbReference type="GO" id="GO:0017150">
    <property type="term" value="F:tRNA dihydrouridine synthase activity"/>
    <property type="evidence" value="ECO:0007669"/>
    <property type="project" value="InterPro"/>
</dbReference>
<comment type="similarity">
    <text evidence="8">Belongs to the Dus family. Dus1 subfamily.</text>
</comment>
<evidence type="ECO:0000313" key="17">
    <source>
        <dbReference type="WBParaSite" id="PSAMB.scaffold54size92479.g1328.t1"/>
    </source>
</evidence>
<evidence type="ECO:0000256" key="7">
    <source>
        <dbReference type="ARBA" id="ARBA00023027"/>
    </source>
</evidence>
<dbReference type="WBParaSite" id="PSAMB.scaffold54size92479.g1328.t1">
    <property type="protein sequence ID" value="PSAMB.scaffold54size92479.g1328.t1"/>
    <property type="gene ID" value="PSAMB.scaffold54size92479.g1328"/>
</dbReference>
<dbReference type="SUPFAM" id="SSF51395">
    <property type="entry name" value="FMN-linked oxidoreductases"/>
    <property type="match status" value="1"/>
</dbReference>
<name>A0A914X0A1_9BILA</name>
<keyword evidence="16" id="KW-1185">Reference proteome</keyword>
<dbReference type="GO" id="GO:0050660">
    <property type="term" value="F:flavin adenine dinucleotide binding"/>
    <property type="evidence" value="ECO:0007669"/>
    <property type="project" value="InterPro"/>
</dbReference>
<feature type="domain" description="DUS-like FMN-binding" evidence="15">
    <location>
        <begin position="60"/>
        <end position="302"/>
    </location>
</feature>
<evidence type="ECO:0000256" key="4">
    <source>
        <dbReference type="ARBA" id="ARBA00022694"/>
    </source>
</evidence>
<evidence type="ECO:0000313" key="16">
    <source>
        <dbReference type="Proteomes" id="UP000887566"/>
    </source>
</evidence>
<dbReference type="Gene3D" id="3.20.20.70">
    <property type="entry name" value="Aldolase class I"/>
    <property type="match status" value="1"/>
</dbReference>
<reference evidence="17" key="1">
    <citation type="submission" date="2022-11" db="UniProtKB">
        <authorList>
            <consortium name="WormBaseParasite"/>
        </authorList>
    </citation>
    <scope>IDENTIFICATION</scope>
</reference>
<evidence type="ECO:0000256" key="14">
    <source>
        <dbReference type="SAM" id="MobiDB-lite"/>
    </source>
</evidence>
<proteinExistence type="inferred from homology"/>
<dbReference type="PROSITE" id="PS01136">
    <property type="entry name" value="UPF0034"/>
    <property type="match status" value="1"/>
</dbReference>
<feature type="region of interest" description="Disordered" evidence="14">
    <location>
        <begin position="1"/>
        <end position="38"/>
    </location>
</feature>
<dbReference type="CDD" id="cd02801">
    <property type="entry name" value="DUS_like_FMN"/>
    <property type="match status" value="1"/>
</dbReference>
<dbReference type="InterPro" id="IPR013785">
    <property type="entry name" value="Aldolase_TIM"/>
</dbReference>
<dbReference type="Pfam" id="PF01207">
    <property type="entry name" value="Dus"/>
    <property type="match status" value="1"/>
</dbReference>
<comment type="cofactor">
    <cofactor evidence="1">
        <name>FMN</name>
        <dbReference type="ChEBI" id="CHEBI:58210"/>
    </cofactor>
</comment>
<keyword evidence="2" id="KW-0285">Flavoprotein</keyword>
<comment type="catalytic activity">
    <reaction evidence="13">
        <text>5,6-dihydrouridine(17) in tRNA + NADP(+) = uridine(17) in tRNA + NADPH + H(+)</text>
        <dbReference type="Rhea" id="RHEA:53368"/>
        <dbReference type="Rhea" id="RHEA-COMP:13541"/>
        <dbReference type="Rhea" id="RHEA-COMP:13542"/>
        <dbReference type="ChEBI" id="CHEBI:15378"/>
        <dbReference type="ChEBI" id="CHEBI:57783"/>
        <dbReference type="ChEBI" id="CHEBI:58349"/>
        <dbReference type="ChEBI" id="CHEBI:65315"/>
        <dbReference type="ChEBI" id="CHEBI:74443"/>
        <dbReference type="EC" id="1.3.1.88"/>
    </reaction>
    <physiologicalReaction direction="right-to-left" evidence="13">
        <dbReference type="Rhea" id="RHEA:53370"/>
    </physiologicalReaction>
</comment>
<evidence type="ECO:0000256" key="6">
    <source>
        <dbReference type="ARBA" id="ARBA00023002"/>
    </source>
</evidence>
<evidence type="ECO:0000256" key="12">
    <source>
        <dbReference type="ARBA" id="ARBA00048934"/>
    </source>
</evidence>
<feature type="compositionally biased region" description="Basic and acidic residues" evidence="14">
    <location>
        <begin position="24"/>
        <end position="36"/>
    </location>
</feature>
<evidence type="ECO:0000256" key="1">
    <source>
        <dbReference type="ARBA" id="ARBA00001917"/>
    </source>
</evidence>
<dbReference type="InterPro" id="IPR035587">
    <property type="entry name" value="DUS-like_FMN-bd"/>
</dbReference>
<dbReference type="EC" id="1.3.1.88" evidence="9"/>
<dbReference type="PANTHER" id="PTHR11082:SF5">
    <property type="entry name" value="TRNA-DIHYDROURIDINE(16_17) SYNTHASE [NAD(P)(+)]-LIKE"/>
    <property type="match status" value="1"/>
</dbReference>
<evidence type="ECO:0000256" key="10">
    <source>
        <dbReference type="ARBA" id="ARBA00047287"/>
    </source>
</evidence>
<keyword evidence="5" id="KW-0521">NADP</keyword>